<dbReference type="HOGENOM" id="CLU_1452498_0_0_0"/>
<dbReference type="AlphaFoldDB" id="W0RP19"/>
<feature type="transmembrane region" description="Helical" evidence="1">
    <location>
        <begin position="71"/>
        <end position="92"/>
    </location>
</feature>
<reference evidence="2 3" key="1">
    <citation type="journal article" date="2014" name="Genome Announc.">
        <title>Genome Sequence and Methylome of Soil Bacterium Gemmatirosa kalamazoonensis KBS708T, a Member of the Rarely Cultivated Gemmatimonadetes Phylum.</title>
        <authorList>
            <person name="Debruyn J.M."/>
            <person name="Radosevich M."/>
            <person name="Wommack K.E."/>
            <person name="Polson S.W."/>
            <person name="Hauser L.J."/>
            <person name="Fawaz M.N."/>
            <person name="Korlach J."/>
            <person name="Tsai Y.C."/>
        </authorList>
    </citation>
    <scope>NUCLEOTIDE SEQUENCE [LARGE SCALE GENOMIC DNA]</scope>
    <source>
        <strain evidence="2 3">KBS708</strain>
        <plasmid evidence="3">Plasmid 1</plasmid>
    </source>
</reference>
<dbReference type="EMBL" id="CP007129">
    <property type="protein sequence ID" value="AHG92491.1"/>
    <property type="molecule type" value="Genomic_DNA"/>
</dbReference>
<feature type="transmembrane region" description="Helical" evidence="1">
    <location>
        <begin position="112"/>
        <end position="135"/>
    </location>
</feature>
<keyword evidence="1" id="KW-0472">Membrane</keyword>
<feature type="transmembrane region" description="Helical" evidence="1">
    <location>
        <begin position="6"/>
        <end position="26"/>
    </location>
</feature>
<evidence type="ECO:0000313" key="3">
    <source>
        <dbReference type="Proteomes" id="UP000019151"/>
    </source>
</evidence>
<keyword evidence="2" id="KW-0614">Plasmid</keyword>
<keyword evidence="1" id="KW-1133">Transmembrane helix</keyword>
<evidence type="ECO:0000256" key="1">
    <source>
        <dbReference type="SAM" id="Phobius"/>
    </source>
</evidence>
<dbReference type="RefSeq" id="WP_025413830.1">
    <property type="nucleotide sequence ID" value="NZ_CP007129.1"/>
</dbReference>
<name>W0RP19_9BACT</name>
<feature type="transmembrane region" description="Helical" evidence="1">
    <location>
        <begin position="165"/>
        <end position="185"/>
    </location>
</feature>
<keyword evidence="3" id="KW-1185">Reference proteome</keyword>
<dbReference type="InParanoid" id="W0RP19"/>
<accession>W0RP19</accession>
<dbReference type="KEGG" id="gba:J421_4956"/>
<keyword evidence="1" id="KW-0812">Transmembrane</keyword>
<protein>
    <submittedName>
        <fullName evidence="2">Uncharacterized protein</fullName>
    </submittedName>
</protein>
<geneLocation type="plasmid" evidence="2 3">
    <name>1</name>
</geneLocation>
<proteinExistence type="predicted"/>
<dbReference type="OrthoDB" id="7571741at2"/>
<organism evidence="2 3">
    <name type="scientific">Gemmatirosa kalamazoonensis</name>
    <dbReference type="NCBI Taxonomy" id="861299"/>
    <lineage>
        <taxon>Bacteria</taxon>
        <taxon>Pseudomonadati</taxon>
        <taxon>Gemmatimonadota</taxon>
        <taxon>Gemmatimonadia</taxon>
        <taxon>Gemmatimonadales</taxon>
        <taxon>Gemmatimonadaceae</taxon>
        <taxon>Gemmatirosa</taxon>
    </lineage>
</organism>
<sequence length="186" mass="20616">MDEFGYLSVLLSIIIGLAVTQILTGLRGLMLRRATVRIYWVPVTWSFVFLAVLTQTWWAMFGLRGRHEWTFAAFAVVLLHTVLLYLAAGLIYPDIGSEPVDLRAHYFAHRGWFFTLLVLVTLVSLAKDLVLTGSLPNATNTGFHVAFASLGLVALATPRPRVHELLAATIALLFAAYVAALFTRLD</sequence>
<evidence type="ECO:0000313" key="2">
    <source>
        <dbReference type="EMBL" id="AHG92491.1"/>
    </source>
</evidence>
<gene>
    <name evidence="2" type="ORF">J421_4956</name>
</gene>
<feature type="transmembrane region" description="Helical" evidence="1">
    <location>
        <begin position="38"/>
        <end position="59"/>
    </location>
</feature>
<feature type="transmembrane region" description="Helical" evidence="1">
    <location>
        <begin position="141"/>
        <end position="158"/>
    </location>
</feature>
<dbReference type="Proteomes" id="UP000019151">
    <property type="component" value="Plasmid 1"/>
</dbReference>